<dbReference type="RefSeq" id="WP_181860323.1">
    <property type="nucleotide sequence ID" value="NZ_QQBG01000017.1"/>
</dbReference>
<dbReference type="Pfam" id="PF03690">
    <property type="entry name" value="MYG1_exonuc"/>
    <property type="match status" value="1"/>
</dbReference>
<dbReference type="AlphaFoldDB" id="A0A369KEU9"/>
<evidence type="ECO:0008006" key="4">
    <source>
        <dbReference type="Google" id="ProtNLM"/>
    </source>
</evidence>
<organism evidence="2 3">
    <name type="scientific">Candidatus Similichlamydia laticola</name>
    <dbReference type="NCBI Taxonomy" id="2170265"/>
    <lineage>
        <taxon>Bacteria</taxon>
        <taxon>Pseudomonadati</taxon>
        <taxon>Chlamydiota</taxon>
        <taxon>Chlamydiia</taxon>
        <taxon>Parachlamydiales</taxon>
        <taxon>Candidatus Parilichlamydiaceae</taxon>
        <taxon>Candidatus Similichlamydia</taxon>
    </lineage>
</organism>
<comment type="caution">
    <text evidence="2">The sequence shown here is derived from an EMBL/GenBank/DDBJ whole genome shotgun (WGS) entry which is preliminary data.</text>
</comment>
<dbReference type="PANTHER" id="PTHR11215:SF1">
    <property type="entry name" value="MYG1 EXONUCLEASE"/>
    <property type="match status" value="1"/>
</dbReference>
<proteinExistence type="inferred from homology"/>
<dbReference type="Proteomes" id="UP000253816">
    <property type="component" value="Unassembled WGS sequence"/>
</dbReference>
<dbReference type="PANTHER" id="PTHR11215">
    <property type="entry name" value="METAL DEPENDENT HYDROLASE - RELATED"/>
    <property type="match status" value="1"/>
</dbReference>
<accession>A0A369KEU9</accession>
<comment type="similarity">
    <text evidence="1">Belongs to the MYG1 family.</text>
</comment>
<evidence type="ECO:0000313" key="2">
    <source>
        <dbReference type="EMBL" id="RDB31417.1"/>
    </source>
</evidence>
<reference evidence="2 3" key="1">
    <citation type="submission" date="2018-07" db="EMBL/GenBank/DDBJ databases">
        <title>Comparative genomics of the Candidatus Parilichlamydiaceae reveals evidence of convergent evolution and genome reduction in the phylum Chlamydiae.</title>
        <authorList>
            <person name="Taylor-Brown A."/>
            <person name="Polkinghorne A."/>
        </authorList>
    </citation>
    <scope>NUCLEOTIDE SEQUENCE [LARGE SCALE GENOMIC DNA]</scope>
    <source>
        <strain evidence="2 3">Hat2</strain>
    </source>
</reference>
<gene>
    <name evidence="2" type="ORF">HAT2_00478</name>
</gene>
<protein>
    <recommendedName>
        <fullName evidence="4">MYG1 protein</fullName>
    </recommendedName>
</protein>
<dbReference type="EMBL" id="QQBG01000017">
    <property type="protein sequence ID" value="RDB31417.1"/>
    <property type="molecule type" value="Genomic_DNA"/>
</dbReference>
<name>A0A369KEU9_9BACT</name>
<evidence type="ECO:0000256" key="1">
    <source>
        <dbReference type="ARBA" id="ARBA00010105"/>
    </source>
</evidence>
<evidence type="ECO:0000313" key="3">
    <source>
        <dbReference type="Proteomes" id="UP000253816"/>
    </source>
</evidence>
<sequence>MEQDVILRSVGTHDGTFHADEVTACALLLFCDCVDRQNLFRTRDPRVLERCEYVCDVGGIFDPDKKRFDHHQIDYTGDFSSCGMVLEFLERKGYFSSYQAKSLRDKFVKGIDDDDCGRYKNEVGVSTFSMVVSSYNDLEPFDQEKQTVAFNEALEFCLGYLHRFFRRQDYVLSCFDLVKEKLESSSLALVFDKHVPWMENFFLAGGERHPALFLVMPSHDGWHLRAIPQSKENTMISRRLLPQAWAGLLEKDFERESGLTGGVFCHKGRFLSVWKCKEDALRALEFVLKLENDDTVRDRTGDHKGKNENCFSENY</sequence>
<dbReference type="InterPro" id="IPR003226">
    <property type="entry name" value="MYG1_exonuclease"/>
</dbReference>
<keyword evidence="3" id="KW-1185">Reference proteome</keyword>